<keyword evidence="2" id="KW-1185">Reference proteome</keyword>
<gene>
    <name evidence="1" type="ORF">EDC18_106134</name>
</gene>
<dbReference type="RefSeq" id="WP_132252637.1">
    <property type="nucleotide sequence ID" value="NZ_SMAL01000006.1"/>
</dbReference>
<dbReference type="AlphaFoldDB" id="A0A4R3MJU6"/>
<proteinExistence type="predicted"/>
<comment type="caution">
    <text evidence="1">The sequence shown here is derived from an EMBL/GenBank/DDBJ whole genome shotgun (WGS) entry which is preliminary data.</text>
</comment>
<dbReference type="EMBL" id="SMAL01000006">
    <property type="protein sequence ID" value="TCT14336.1"/>
    <property type="molecule type" value="Genomic_DNA"/>
</dbReference>
<sequence>MQTRKRKKKTKIAYKRLIIVLCLFILIFSDLFNISISHWGANSIKSIATTKEPYYISVTVYQNNIMLNEQKVTFETLKTELSKADKTNAIIHLVDYGAYSNDLIEVHKYIADQGFRTIVSQRIPNITYEYIVGYQ</sequence>
<name>A0A4R3MJU6_9FIRM</name>
<organism evidence="1 2">
    <name type="scientific">Natranaerovirga pectinivora</name>
    <dbReference type="NCBI Taxonomy" id="682400"/>
    <lineage>
        <taxon>Bacteria</taxon>
        <taxon>Bacillati</taxon>
        <taxon>Bacillota</taxon>
        <taxon>Clostridia</taxon>
        <taxon>Lachnospirales</taxon>
        <taxon>Natranaerovirgaceae</taxon>
        <taxon>Natranaerovirga</taxon>
    </lineage>
</organism>
<evidence type="ECO:0000313" key="2">
    <source>
        <dbReference type="Proteomes" id="UP000294902"/>
    </source>
</evidence>
<dbReference type="OrthoDB" id="9884041at2"/>
<accession>A0A4R3MJU6</accession>
<protein>
    <submittedName>
        <fullName evidence="1">Uncharacterized protein</fullName>
    </submittedName>
</protein>
<reference evidence="1 2" key="1">
    <citation type="submission" date="2019-03" db="EMBL/GenBank/DDBJ databases">
        <title>Genomic Encyclopedia of Type Strains, Phase IV (KMG-IV): sequencing the most valuable type-strain genomes for metagenomic binning, comparative biology and taxonomic classification.</title>
        <authorList>
            <person name="Goeker M."/>
        </authorList>
    </citation>
    <scope>NUCLEOTIDE SEQUENCE [LARGE SCALE GENOMIC DNA]</scope>
    <source>
        <strain evidence="1 2">DSM 24629</strain>
    </source>
</reference>
<dbReference type="Proteomes" id="UP000294902">
    <property type="component" value="Unassembled WGS sequence"/>
</dbReference>
<evidence type="ECO:0000313" key="1">
    <source>
        <dbReference type="EMBL" id="TCT14336.1"/>
    </source>
</evidence>